<dbReference type="InterPro" id="IPR051157">
    <property type="entry name" value="PDH/Transketolase"/>
</dbReference>
<dbReference type="InterPro" id="IPR009014">
    <property type="entry name" value="Transketo_C/PFOR_II"/>
</dbReference>
<dbReference type="PANTHER" id="PTHR43825:SF1">
    <property type="entry name" value="TRANSKETOLASE-LIKE PYRIMIDINE-BINDING DOMAIN-CONTAINING PROTEIN"/>
    <property type="match status" value="1"/>
</dbReference>
<dbReference type="SUPFAM" id="SSF52922">
    <property type="entry name" value="TK C-terminal domain-like"/>
    <property type="match status" value="1"/>
</dbReference>
<proteinExistence type="predicted"/>
<comment type="caution">
    <text evidence="2">The sequence shown here is derived from an EMBL/GenBank/DDBJ whole genome shotgun (WGS) entry which is preliminary data.</text>
</comment>
<reference evidence="2 3" key="1">
    <citation type="submission" date="2019-03" db="EMBL/GenBank/DDBJ databases">
        <title>Genomic Encyclopedia of Type Strains, Phase IV (KMG-IV): sequencing the most valuable type-strain genomes for metagenomic binning, comparative biology and taxonomic classification.</title>
        <authorList>
            <person name="Goeker M."/>
        </authorList>
    </citation>
    <scope>NUCLEOTIDE SEQUENCE [LARGE SCALE GENOMIC DNA]</scope>
    <source>
        <strain evidence="2 3">DSM 100055</strain>
    </source>
</reference>
<protein>
    <submittedName>
        <fullName evidence="2">Transketolase-like protein</fullName>
    </submittedName>
</protein>
<accession>A0AA46DZC2</accession>
<dbReference type="Proteomes" id="UP000294678">
    <property type="component" value="Unassembled WGS sequence"/>
</dbReference>
<dbReference type="EMBL" id="SOBG01000002">
    <property type="protein sequence ID" value="TDT71732.1"/>
    <property type="molecule type" value="Genomic_DNA"/>
</dbReference>
<feature type="non-terminal residue" evidence="2">
    <location>
        <position position="1"/>
    </location>
</feature>
<dbReference type="Gene3D" id="3.40.50.920">
    <property type="match status" value="1"/>
</dbReference>
<dbReference type="AlphaFoldDB" id="A0AA46DZC2"/>
<dbReference type="PANTHER" id="PTHR43825">
    <property type="entry name" value="PYRUVATE DEHYDROGENASE E1 COMPONENT"/>
    <property type="match status" value="1"/>
</dbReference>
<evidence type="ECO:0000259" key="1">
    <source>
        <dbReference type="Pfam" id="PF02780"/>
    </source>
</evidence>
<dbReference type="RefSeq" id="WP_306767436.1">
    <property type="nucleotide sequence ID" value="NZ_SOBG01000002.1"/>
</dbReference>
<dbReference type="InterPro" id="IPR033248">
    <property type="entry name" value="Transketolase_C"/>
</dbReference>
<dbReference type="Pfam" id="PF02780">
    <property type="entry name" value="Transketolase_C"/>
    <property type="match status" value="1"/>
</dbReference>
<gene>
    <name evidence="2" type="ORF">EV215_0416</name>
</gene>
<sequence length="96" mass="10283">EGISVRVINMGTIKPLDKEAVLKASKETKVIFTAEEHSIIGGLGGAVAEYLSEANPSKVVRIGVEDRFGQSGKGAELLEKYGLTKEGIIKKVKENL</sequence>
<keyword evidence="3" id="KW-1185">Reference proteome</keyword>
<evidence type="ECO:0000313" key="3">
    <source>
        <dbReference type="Proteomes" id="UP000294678"/>
    </source>
</evidence>
<organism evidence="2 3">
    <name type="scientific">Hypnocyclicus thermotrophus</name>
    <dbReference type="NCBI Taxonomy" id="1627895"/>
    <lineage>
        <taxon>Bacteria</taxon>
        <taxon>Fusobacteriati</taxon>
        <taxon>Fusobacteriota</taxon>
        <taxon>Fusobacteriia</taxon>
        <taxon>Fusobacteriales</taxon>
        <taxon>Fusobacteriaceae</taxon>
        <taxon>Hypnocyclicus</taxon>
    </lineage>
</organism>
<name>A0AA46DZC2_9FUSO</name>
<feature type="domain" description="Transketolase C-terminal" evidence="1">
    <location>
        <begin position="1"/>
        <end position="88"/>
    </location>
</feature>
<evidence type="ECO:0000313" key="2">
    <source>
        <dbReference type="EMBL" id="TDT71732.1"/>
    </source>
</evidence>